<organism evidence="2 3">
    <name type="scientific">Ladona fulva</name>
    <name type="common">Scarce chaser dragonfly</name>
    <name type="synonym">Libellula fulva</name>
    <dbReference type="NCBI Taxonomy" id="123851"/>
    <lineage>
        <taxon>Eukaryota</taxon>
        <taxon>Metazoa</taxon>
        <taxon>Ecdysozoa</taxon>
        <taxon>Arthropoda</taxon>
        <taxon>Hexapoda</taxon>
        <taxon>Insecta</taxon>
        <taxon>Pterygota</taxon>
        <taxon>Palaeoptera</taxon>
        <taxon>Odonata</taxon>
        <taxon>Epiprocta</taxon>
        <taxon>Anisoptera</taxon>
        <taxon>Libelluloidea</taxon>
        <taxon>Libellulidae</taxon>
        <taxon>Ladona</taxon>
    </lineage>
</organism>
<accession>A0A8K0KG74</accession>
<name>A0A8K0KG74_LADFU</name>
<evidence type="ECO:0000313" key="3">
    <source>
        <dbReference type="Proteomes" id="UP000792457"/>
    </source>
</evidence>
<dbReference type="AlphaFoldDB" id="A0A8K0KG74"/>
<dbReference type="InterPro" id="IPR029204">
    <property type="entry name" value="CNRIP1"/>
</dbReference>
<dbReference type="OrthoDB" id="5920443at2759"/>
<dbReference type="EMBL" id="KZ308796">
    <property type="protein sequence ID" value="KAG8234310.1"/>
    <property type="molecule type" value="Genomic_DNA"/>
</dbReference>
<protein>
    <recommendedName>
        <fullName evidence="4">CB1 cannabinoid receptor-interacting protein 1</fullName>
    </recommendedName>
</protein>
<keyword evidence="3" id="KW-1185">Reference proteome</keyword>
<feature type="compositionally biased region" description="Polar residues" evidence="1">
    <location>
        <begin position="9"/>
        <end position="21"/>
    </location>
</feature>
<proteinExistence type="predicted"/>
<dbReference type="Pfam" id="PF15043">
    <property type="entry name" value="CNRIP1"/>
    <property type="match status" value="1"/>
</dbReference>
<evidence type="ECO:0008006" key="4">
    <source>
        <dbReference type="Google" id="ProtNLM"/>
    </source>
</evidence>
<evidence type="ECO:0000256" key="1">
    <source>
        <dbReference type="SAM" id="MobiDB-lite"/>
    </source>
</evidence>
<sequence>MDGGRRKSTASVGNTSPKGSTFKVTLSIRREPGGSPVYCKMDGRGKFKQSKTVKLAADSIYRVDVSFKPPRFLSGDEIVVSDRAPRCGLRK</sequence>
<gene>
    <name evidence="2" type="ORF">J437_LFUL013050</name>
</gene>
<reference evidence="2" key="1">
    <citation type="submission" date="2013-04" db="EMBL/GenBank/DDBJ databases">
        <authorList>
            <person name="Qu J."/>
            <person name="Murali S.C."/>
            <person name="Bandaranaike D."/>
            <person name="Bellair M."/>
            <person name="Blankenburg K."/>
            <person name="Chao H."/>
            <person name="Dinh H."/>
            <person name="Doddapaneni H."/>
            <person name="Downs B."/>
            <person name="Dugan-Rocha S."/>
            <person name="Elkadiri S."/>
            <person name="Gnanaolivu R.D."/>
            <person name="Hernandez B."/>
            <person name="Javaid M."/>
            <person name="Jayaseelan J.C."/>
            <person name="Lee S."/>
            <person name="Li M."/>
            <person name="Ming W."/>
            <person name="Munidasa M."/>
            <person name="Muniz J."/>
            <person name="Nguyen L."/>
            <person name="Ongeri F."/>
            <person name="Osuji N."/>
            <person name="Pu L.-L."/>
            <person name="Puazo M."/>
            <person name="Qu C."/>
            <person name="Quiroz J."/>
            <person name="Raj R."/>
            <person name="Weissenberger G."/>
            <person name="Xin Y."/>
            <person name="Zou X."/>
            <person name="Han Y."/>
            <person name="Richards S."/>
            <person name="Worley K."/>
            <person name="Muzny D."/>
            <person name="Gibbs R."/>
        </authorList>
    </citation>
    <scope>NUCLEOTIDE SEQUENCE</scope>
    <source>
        <strain evidence="2">Sampled in the wild</strain>
    </source>
</reference>
<reference evidence="2" key="2">
    <citation type="submission" date="2017-10" db="EMBL/GenBank/DDBJ databases">
        <title>Ladona fulva Genome sequencing and assembly.</title>
        <authorList>
            <person name="Murali S."/>
            <person name="Richards S."/>
            <person name="Bandaranaike D."/>
            <person name="Bellair M."/>
            <person name="Blankenburg K."/>
            <person name="Chao H."/>
            <person name="Dinh H."/>
            <person name="Doddapaneni H."/>
            <person name="Dugan-Rocha S."/>
            <person name="Elkadiri S."/>
            <person name="Gnanaolivu R."/>
            <person name="Hernandez B."/>
            <person name="Skinner E."/>
            <person name="Javaid M."/>
            <person name="Lee S."/>
            <person name="Li M."/>
            <person name="Ming W."/>
            <person name="Munidasa M."/>
            <person name="Muniz J."/>
            <person name="Nguyen L."/>
            <person name="Hughes D."/>
            <person name="Osuji N."/>
            <person name="Pu L.-L."/>
            <person name="Puazo M."/>
            <person name="Qu C."/>
            <person name="Quiroz J."/>
            <person name="Raj R."/>
            <person name="Weissenberger G."/>
            <person name="Xin Y."/>
            <person name="Zou X."/>
            <person name="Han Y."/>
            <person name="Worley K."/>
            <person name="Muzny D."/>
            <person name="Gibbs R."/>
        </authorList>
    </citation>
    <scope>NUCLEOTIDE SEQUENCE</scope>
    <source>
        <strain evidence="2">Sampled in the wild</strain>
    </source>
</reference>
<feature type="region of interest" description="Disordered" evidence="1">
    <location>
        <begin position="1"/>
        <end position="21"/>
    </location>
</feature>
<evidence type="ECO:0000313" key="2">
    <source>
        <dbReference type="EMBL" id="KAG8234310.1"/>
    </source>
</evidence>
<dbReference type="Proteomes" id="UP000792457">
    <property type="component" value="Unassembled WGS sequence"/>
</dbReference>
<comment type="caution">
    <text evidence="2">The sequence shown here is derived from an EMBL/GenBank/DDBJ whole genome shotgun (WGS) entry which is preliminary data.</text>
</comment>